<evidence type="ECO:0000313" key="10">
    <source>
        <dbReference type="Proteomes" id="UP000019487"/>
    </source>
</evidence>
<feature type="region of interest" description="Disordered" evidence="5">
    <location>
        <begin position="842"/>
        <end position="897"/>
    </location>
</feature>
<dbReference type="InterPro" id="IPR012929">
    <property type="entry name" value="Nucleoprot-TPR/MLP1-2_dom"/>
</dbReference>
<dbReference type="PANTHER" id="PTHR18898">
    <property type="entry name" value="NUCLEOPROTEIN TPR-RELATED"/>
    <property type="match status" value="1"/>
</dbReference>
<dbReference type="EMBL" id="AYSA01000205">
    <property type="protein sequence ID" value="ESZ95151.1"/>
    <property type="molecule type" value="Genomic_DNA"/>
</dbReference>
<evidence type="ECO:0000259" key="7">
    <source>
        <dbReference type="Pfam" id="PF25481"/>
    </source>
</evidence>
<proteinExistence type="predicted"/>
<feature type="compositionally biased region" description="Acidic residues" evidence="5">
    <location>
        <begin position="961"/>
        <end position="970"/>
    </location>
</feature>
<feature type="region of interest" description="Disordered" evidence="5">
    <location>
        <begin position="364"/>
        <end position="403"/>
    </location>
</feature>
<evidence type="ECO:0000259" key="8">
    <source>
        <dbReference type="Pfam" id="PF25785"/>
    </source>
</evidence>
<evidence type="ECO:0000256" key="3">
    <source>
        <dbReference type="ARBA" id="ARBA00023242"/>
    </source>
</evidence>
<dbReference type="Proteomes" id="UP000019487">
    <property type="component" value="Unassembled WGS sequence"/>
</dbReference>
<feature type="coiled-coil region" evidence="4">
    <location>
        <begin position="428"/>
        <end position="521"/>
    </location>
</feature>
<dbReference type="GO" id="GO:0005643">
    <property type="term" value="C:nuclear pore"/>
    <property type="evidence" value="ECO:0007669"/>
    <property type="project" value="TreeGrafter"/>
</dbReference>
<evidence type="ECO:0000256" key="5">
    <source>
        <dbReference type="SAM" id="MobiDB-lite"/>
    </source>
</evidence>
<feature type="compositionally biased region" description="Gly residues" evidence="5">
    <location>
        <begin position="2039"/>
        <end position="2055"/>
    </location>
</feature>
<dbReference type="Pfam" id="PF25785">
    <property type="entry name" value="TPR"/>
    <property type="match status" value="1"/>
</dbReference>
<dbReference type="PANTHER" id="PTHR18898:SF2">
    <property type="entry name" value="NUCLEOPROTEIN TPR"/>
    <property type="match status" value="1"/>
</dbReference>
<keyword evidence="2 4" id="KW-0175">Coiled coil</keyword>
<feature type="compositionally biased region" description="Basic and acidic residues" evidence="5">
    <location>
        <begin position="1925"/>
        <end position="1935"/>
    </location>
</feature>
<feature type="compositionally biased region" description="Gly residues" evidence="5">
    <location>
        <begin position="2000"/>
        <end position="2017"/>
    </location>
</feature>
<feature type="coiled-coil region" evidence="4">
    <location>
        <begin position="192"/>
        <end position="364"/>
    </location>
</feature>
<feature type="region of interest" description="Disordered" evidence="5">
    <location>
        <begin position="1521"/>
        <end position="1554"/>
    </location>
</feature>
<feature type="domain" description="Nucleoprotein TPR/MLP1-2" evidence="6">
    <location>
        <begin position="1079"/>
        <end position="1207"/>
    </location>
</feature>
<feature type="compositionally biased region" description="Polar residues" evidence="5">
    <location>
        <begin position="858"/>
        <end position="869"/>
    </location>
</feature>
<feature type="compositionally biased region" description="Low complexity" evidence="5">
    <location>
        <begin position="1886"/>
        <end position="1903"/>
    </location>
</feature>
<feature type="compositionally biased region" description="Basic and acidic residues" evidence="5">
    <location>
        <begin position="874"/>
        <end position="897"/>
    </location>
</feature>
<feature type="region of interest" description="Disordered" evidence="5">
    <location>
        <begin position="1875"/>
        <end position="2055"/>
    </location>
</feature>
<accession>W9CH00</accession>
<dbReference type="STRING" id="1432307.W9CH00"/>
<dbReference type="Pfam" id="PF25481">
    <property type="entry name" value="Nucleoprot-TPR"/>
    <property type="match status" value="1"/>
</dbReference>
<feature type="region of interest" description="Disordered" evidence="5">
    <location>
        <begin position="1650"/>
        <end position="1669"/>
    </location>
</feature>
<feature type="region of interest" description="Disordered" evidence="5">
    <location>
        <begin position="1217"/>
        <end position="1239"/>
    </location>
</feature>
<feature type="compositionally biased region" description="Gly residues" evidence="5">
    <location>
        <begin position="1983"/>
        <end position="1993"/>
    </location>
</feature>
<feature type="compositionally biased region" description="Acidic residues" evidence="5">
    <location>
        <begin position="1613"/>
        <end position="1623"/>
    </location>
</feature>
<organism evidence="9 10">
    <name type="scientific">Sclerotinia borealis (strain F-4128)</name>
    <dbReference type="NCBI Taxonomy" id="1432307"/>
    <lineage>
        <taxon>Eukaryota</taxon>
        <taxon>Fungi</taxon>
        <taxon>Dikarya</taxon>
        <taxon>Ascomycota</taxon>
        <taxon>Pezizomycotina</taxon>
        <taxon>Leotiomycetes</taxon>
        <taxon>Helotiales</taxon>
        <taxon>Sclerotiniaceae</taxon>
        <taxon>Sclerotinia</taxon>
    </lineage>
</organism>
<dbReference type="GO" id="GO:0006606">
    <property type="term" value="P:protein import into nucleus"/>
    <property type="evidence" value="ECO:0007669"/>
    <property type="project" value="InterPro"/>
</dbReference>
<dbReference type="GO" id="GO:0006406">
    <property type="term" value="P:mRNA export from nucleus"/>
    <property type="evidence" value="ECO:0007669"/>
    <property type="project" value="TreeGrafter"/>
</dbReference>
<name>W9CH00_SCLBF</name>
<feature type="domain" description="NUA/TPR/MLP1-2-like" evidence="8">
    <location>
        <begin position="487"/>
        <end position="599"/>
    </location>
</feature>
<dbReference type="InterPro" id="IPR057974">
    <property type="entry name" value="NUA/TPR/MLP1-2-like_dom"/>
</dbReference>
<feature type="coiled-coil region" evidence="4">
    <location>
        <begin position="975"/>
        <end position="1203"/>
    </location>
</feature>
<comment type="caution">
    <text evidence="9">The sequence shown here is derived from an EMBL/GenBank/DDBJ whole genome shotgun (WGS) entry which is preliminary data.</text>
</comment>
<evidence type="ECO:0000259" key="6">
    <source>
        <dbReference type="Pfam" id="PF07926"/>
    </source>
</evidence>
<feature type="coiled-coil region" evidence="4">
    <location>
        <begin position="1268"/>
        <end position="1295"/>
    </location>
</feature>
<feature type="region of interest" description="Disordered" evidence="5">
    <location>
        <begin position="94"/>
        <end position="122"/>
    </location>
</feature>
<dbReference type="InterPro" id="IPR057577">
    <property type="entry name" value="Nucleoprot-TPR/MLP1_dom"/>
</dbReference>
<feature type="region of interest" description="Disordered" evidence="5">
    <location>
        <begin position="946"/>
        <end position="974"/>
    </location>
</feature>
<feature type="region of interest" description="Disordered" evidence="5">
    <location>
        <begin position="1453"/>
        <end position="1472"/>
    </location>
</feature>
<feature type="compositionally biased region" description="Basic and acidic residues" evidence="5">
    <location>
        <begin position="1650"/>
        <end position="1661"/>
    </location>
</feature>
<feature type="compositionally biased region" description="Low complexity" evidence="5">
    <location>
        <begin position="1594"/>
        <end position="1608"/>
    </location>
</feature>
<keyword evidence="3" id="KW-0539">Nucleus</keyword>
<dbReference type="GO" id="GO:0017056">
    <property type="term" value="F:structural constituent of nuclear pore"/>
    <property type="evidence" value="ECO:0007669"/>
    <property type="project" value="TreeGrafter"/>
</dbReference>
<evidence type="ECO:0000256" key="2">
    <source>
        <dbReference type="ARBA" id="ARBA00023054"/>
    </source>
</evidence>
<feature type="coiled-coil region" evidence="4">
    <location>
        <begin position="1330"/>
        <end position="1421"/>
    </location>
</feature>
<gene>
    <name evidence="9" type="ORF">SBOR_4451</name>
</gene>
<dbReference type="OrthoDB" id="343070at2759"/>
<evidence type="ECO:0000313" key="9">
    <source>
        <dbReference type="EMBL" id="ESZ95151.1"/>
    </source>
</evidence>
<reference evidence="9 10" key="1">
    <citation type="journal article" date="2014" name="Genome Announc.">
        <title>Draft genome sequence of Sclerotinia borealis, a psychrophilic plant pathogenic fungus.</title>
        <authorList>
            <person name="Mardanov A.V."/>
            <person name="Beletsky A.V."/>
            <person name="Kadnikov V.V."/>
            <person name="Ignatov A.N."/>
            <person name="Ravin N.V."/>
        </authorList>
    </citation>
    <scope>NUCLEOTIDE SEQUENCE [LARGE SCALE GENOMIC DNA]</scope>
    <source>
        <strain evidence="10">F-4157</strain>
    </source>
</reference>
<comment type="subcellular location">
    <subcellularLocation>
        <location evidence="1">Nucleus</location>
    </subcellularLocation>
</comment>
<protein>
    <submittedName>
        <fullName evidence="9">Uncharacterized protein</fullName>
    </submittedName>
</protein>
<feature type="compositionally biased region" description="Low complexity" evidence="5">
    <location>
        <begin position="101"/>
        <end position="122"/>
    </location>
</feature>
<dbReference type="HOGENOM" id="CLU_001250_0_0_1"/>
<feature type="coiled-coil region" evidence="4">
    <location>
        <begin position="573"/>
        <end position="640"/>
    </location>
</feature>
<keyword evidence="10" id="KW-1185">Reference proteome</keyword>
<feature type="compositionally biased region" description="Polar residues" evidence="5">
    <location>
        <begin position="1948"/>
        <end position="1975"/>
    </location>
</feature>
<evidence type="ECO:0000256" key="4">
    <source>
        <dbReference type="SAM" id="Coils"/>
    </source>
</evidence>
<evidence type="ECO:0000256" key="1">
    <source>
        <dbReference type="ARBA" id="ARBA00004123"/>
    </source>
</evidence>
<feature type="domain" description="Nucleoprotein TPR/MPL1" evidence="7">
    <location>
        <begin position="183"/>
        <end position="261"/>
    </location>
</feature>
<feature type="compositionally biased region" description="Basic and acidic residues" evidence="5">
    <location>
        <begin position="844"/>
        <end position="855"/>
    </location>
</feature>
<sequence length="2055" mass="229740">MASAVLDVDYLSAYLSVPQQTLSTVVDNPTAELVRSVLEAVTAKAREHDELAADKLRVDIELENAVRSSETRIEGLRSSVEKAQKTVEELRTKLNEEENSRSSLESELQTLKSTSSTSTSELETLRSRISSLESSNRDALAVIESKTTANGALAQDLQKQHQKGLELSQQITALQQSVQNANSAASSAKFREQSLKQEVELAKRNNEWFENELKTKSAEALKFRKEKGTRIAELQRLNEESTSNVESLRRTEQALRIRLDEVQKKAEDSLHKIQQLQEAAAKTEEGFRQELESARRLAELQAQQTETHRQRLKDVEGGVEKIKDDAAEEIGRCQQEAEAERQEREQAEHRIAELEAEIDRLEALGSAQPRPGSIPSTPQRGLNGSMFGRSGSPAQFGTPGSLRSKSAITATQAIDELYKVKGLLATEKRRSERLAAEMEEMMQGLEAKQPELEEMQAEHERLQQEVVEMSKFVDQTGKERDRAKKDVRKAESEASTAQAEVNILRRQLRDLSAQIKMLLCDLDVKERGLNALSGTERAQLERLARGEVSEDSLEGMTDTDRFISQRLTVFRSISELQEKNQELLKITRELGQKMESEEALAAKNQAVQDHEEVQALQVKVEDLKDELRSMITRSESYIKERDMFRRMLQHRGQLPANSDLASMFGQSVDGNGAMSTIENPNQKDNANYAALLRELQGHFDQYREEQTVDRRTLREQTERLSLEKGALQAEISKTSSQLTLANERYEMLHSNYTLLQSENSELQKRSQILSEAAAKQDLRTQQVAEDLIEAKGLVESMRNETANLKAEKKLWRDIQDRLSQDNESLTNERSRLNTLIANQQTLQNERELSESETRRRLQTQVESLESELNSTKRKLNDEVEESKKAQLRKEYDSQQNQKRIDELATNLSQAREELVAAQTSRDHLQARVDELHIELRSAEERVELLHPRPTPRLGANSQNADGEDANAEDESLSREQELGIELSELKRDLELAKSELENAKHQAEQYKSISQSSEEELQSLNATLDECRDEMDKIIEEKDAKIRELQQRTEDISAELTNSNNELTTLRNQQGEVARQAEEEKSGLEAEILRLKDEQEKHSTTAKFHQEDLRAQAAIATKAQQDYENELVKHADAAKHLQILRVDYNELKSESATLKAEAESAKVTLNQSEASWEERREQFERELNELKARRDDVNAQNKLLHQQLDNVSSQIIALQQTRSTAPDASEAGSPAAEGTADRTVEGLRELNTYLRREKEIGEVQYDIKIQEAKRLQQQLEYTQAQLDEARLKLDQERRSHADGGKTSIAHKDLMDKLNELNLFRESSITLRNEARQAQSQLADKTKRVDELLAQIQPLETKVRELEHGKETMEGEMHLLQEDRDRWQKRNQDILSKYNRIDPAEMEKMKEAIETLRSERDALLEGQQPLQEKVQTLESSMENDRAQWQSTRQKLIDQAKERNRTLTKDRNDRAAERDVAISERESLQEQLTSLQQQLQTAVEEREVAETKLAEVEQELEEIKTQRDQALANAVQSVASPKTPPAPPAAGSESNEAFNAQLVELRKERDQAVLEKQALQEQITELKQQLETANSERDGAIAAAAEARLQQKAQPSDSPMDDGAEEGQIDESQAGGISEEERKALEARIAVAETMAKERGEKAKEIEESMEATLKQRSDKMKAALNKKLGESKEAVRVQLEADFKLKLEQEKQIWLAENRAVDSSAPPPTPSAPKVELNIVPITPATPSKIAAPSVDGTDLSDDQVRHLLSTNPTIKSILANNLKKLLEKETQKLKTEQDKLVTEKLTEAQKTAETALTEAQAKADHTQAQAVLMAEKKSSLKLNMLENRTRIAAAKIGVVEKAAKDTPEKPVGEVWEIAKDAKPPPPAPAAPASTPTPTVAVAQAPSANTTTAAVPPSNVPGTQSNSAPADDKKTEETEVPKSSIPLGPRPITPSTTNGASSLPVSNIPSAPQAGNQSRLPQMRGGNQNRGGGGGRGGTYQPRGGPTGRGRGNVTGQQGGMNAGAQSFSPNAQSGQKRPVPEGGQQGNGGKRPRGGLGSN</sequence>
<dbReference type="Pfam" id="PF07926">
    <property type="entry name" value="TPR_MLP1_2"/>
    <property type="match status" value="1"/>
</dbReference>
<feature type="region of interest" description="Disordered" evidence="5">
    <location>
        <begin position="1584"/>
        <end position="1637"/>
    </location>
</feature>
<feature type="compositionally biased region" description="Polar residues" evidence="5">
    <location>
        <begin position="2019"/>
        <end position="2031"/>
    </location>
</feature>